<feature type="compositionally biased region" description="Low complexity" evidence="1">
    <location>
        <begin position="55"/>
        <end position="67"/>
    </location>
</feature>
<evidence type="ECO:0000259" key="4">
    <source>
        <dbReference type="Pfam" id="PF13539"/>
    </source>
</evidence>
<feature type="compositionally biased region" description="Polar residues" evidence="1">
    <location>
        <begin position="42"/>
        <end position="54"/>
    </location>
</feature>
<evidence type="ECO:0000313" key="5">
    <source>
        <dbReference type="EMBL" id="TXD36946.1"/>
    </source>
</evidence>
<feature type="chain" id="PRO_5022722787" description="Peptidase M15C domain-containing protein" evidence="2">
    <location>
        <begin position="41"/>
        <end position="414"/>
    </location>
</feature>
<dbReference type="SUPFAM" id="SSF55166">
    <property type="entry name" value="Hedgehog/DD-peptidase"/>
    <property type="match status" value="1"/>
</dbReference>
<dbReference type="Proteomes" id="UP000321412">
    <property type="component" value="Unassembled WGS sequence"/>
</dbReference>
<feature type="region of interest" description="Disordered" evidence="1">
    <location>
        <begin position="204"/>
        <end position="227"/>
    </location>
</feature>
<accession>A0A5C6X984</accession>
<keyword evidence="6" id="KW-1185">Reference proteome</keyword>
<dbReference type="Gene3D" id="3.80.20.20">
    <property type="entry name" value="Receptor L-domain"/>
    <property type="match status" value="1"/>
</dbReference>
<dbReference type="InterPro" id="IPR009045">
    <property type="entry name" value="Zn_M74/Hedgehog-like"/>
</dbReference>
<dbReference type="Pfam" id="PF01030">
    <property type="entry name" value="Recep_L_domain"/>
    <property type="match status" value="1"/>
</dbReference>
<feature type="region of interest" description="Disordered" evidence="1">
    <location>
        <begin position="41"/>
        <end position="68"/>
    </location>
</feature>
<protein>
    <recommendedName>
        <fullName evidence="7">Peptidase M15C domain-containing protein</fullName>
    </recommendedName>
</protein>
<organism evidence="5 6">
    <name type="scientific">Lujinxingia vulgaris</name>
    <dbReference type="NCBI Taxonomy" id="2600176"/>
    <lineage>
        <taxon>Bacteria</taxon>
        <taxon>Deltaproteobacteria</taxon>
        <taxon>Bradymonadales</taxon>
        <taxon>Lujinxingiaceae</taxon>
        <taxon>Lujinxingia</taxon>
    </lineage>
</organism>
<dbReference type="RefSeq" id="WP_146981051.1">
    <property type="nucleotide sequence ID" value="NZ_VOSM01000004.1"/>
</dbReference>
<evidence type="ECO:0000256" key="1">
    <source>
        <dbReference type="SAM" id="MobiDB-lite"/>
    </source>
</evidence>
<evidence type="ECO:0000256" key="2">
    <source>
        <dbReference type="SAM" id="SignalP"/>
    </source>
</evidence>
<dbReference type="GO" id="GO:0008233">
    <property type="term" value="F:peptidase activity"/>
    <property type="evidence" value="ECO:0007669"/>
    <property type="project" value="InterPro"/>
</dbReference>
<feature type="domain" description="Receptor L-domain" evidence="3">
    <location>
        <begin position="79"/>
        <end position="135"/>
    </location>
</feature>
<dbReference type="InterPro" id="IPR000494">
    <property type="entry name" value="Rcpt_L-dom"/>
</dbReference>
<evidence type="ECO:0000259" key="3">
    <source>
        <dbReference type="Pfam" id="PF01030"/>
    </source>
</evidence>
<keyword evidence="2" id="KW-0732">Signal</keyword>
<reference evidence="5 6" key="1">
    <citation type="submission" date="2019-08" db="EMBL/GenBank/DDBJ databases">
        <title>Bradymonadales sp. TMQ4.</title>
        <authorList>
            <person name="Liang Q."/>
        </authorList>
    </citation>
    <scope>NUCLEOTIDE SEQUENCE [LARGE SCALE GENOMIC DNA]</scope>
    <source>
        <strain evidence="5 6">TMQ4</strain>
    </source>
</reference>
<feature type="domain" description="Peptidase M15C" evidence="4">
    <location>
        <begin position="284"/>
        <end position="347"/>
    </location>
</feature>
<dbReference type="SUPFAM" id="SSF52058">
    <property type="entry name" value="L domain-like"/>
    <property type="match status" value="1"/>
</dbReference>
<name>A0A5C6X984_9DELT</name>
<dbReference type="InterPro" id="IPR036941">
    <property type="entry name" value="Rcpt_L-dom_sf"/>
</dbReference>
<evidence type="ECO:0000313" key="6">
    <source>
        <dbReference type="Proteomes" id="UP000321412"/>
    </source>
</evidence>
<gene>
    <name evidence="5" type="ORF">FRC98_09395</name>
</gene>
<dbReference type="InterPro" id="IPR039561">
    <property type="entry name" value="Peptidase_M15C"/>
</dbReference>
<dbReference type="Gene3D" id="3.30.1380.10">
    <property type="match status" value="1"/>
</dbReference>
<evidence type="ECO:0008006" key="7">
    <source>
        <dbReference type="Google" id="ProtNLM"/>
    </source>
</evidence>
<dbReference type="AlphaFoldDB" id="A0A5C6X984"/>
<comment type="caution">
    <text evidence="5">The sequence shown here is derived from an EMBL/GenBank/DDBJ whole genome shotgun (WGS) entry which is preliminary data.</text>
</comment>
<dbReference type="OrthoDB" id="5498515at2"/>
<sequence length="414" mass="44944">MFSHITSQRRANLARLPRIAARVVTLTTSALLTFAGCASAQPAPSTLGAEQSTEASSGASRPRSGPGVCAPAPLSDLGGCTLITGDLVIENIRESALPDLGSIERVEGSLIVRQSFLLNHLEGLRNLEAVGGDVMLVGLPGLATLEGLSKLRVVGGELHLVEVGVDACLIAEFIRGQRQRGYQGPAHVIGVDPSPYCQVDFSSPELAGPPTSATSPDAGAIPAPNPTLPPITLPDIDEIRGGNHLETIHPEIALRARLLYALLEHEGIEVVFISGHRRWSPPGGRRLASWHHVGMAFDLNLTHRATMSEANRHYEADRKQWERIGELAEGLGIIWGARYDDIFHFEWHPGHHARMRQHEFDAFRELAGRDLGNYRQSWSLYENDLQNVDETPPCLGGCYIPPDKGLGELLDSLR</sequence>
<feature type="signal peptide" evidence="2">
    <location>
        <begin position="1"/>
        <end position="40"/>
    </location>
</feature>
<proteinExistence type="predicted"/>
<dbReference type="Pfam" id="PF13539">
    <property type="entry name" value="Peptidase_M15_4"/>
    <property type="match status" value="1"/>
</dbReference>
<dbReference type="EMBL" id="VOSM01000004">
    <property type="protein sequence ID" value="TXD36946.1"/>
    <property type="molecule type" value="Genomic_DNA"/>
</dbReference>